<feature type="domain" description="NADH:quinone oxidoreductase/Mrp antiporter transmembrane" evidence="19">
    <location>
        <begin position="21"/>
        <end position="268"/>
    </location>
</feature>
<evidence type="ECO:0000256" key="6">
    <source>
        <dbReference type="ARBA" id="ARBA00022448"/>
    </source>
</evidence>
<evidence type="ECO:0000256" key="8">
    <source>
        <dbReference type="ARBA" id="ARBA00022692"/>
    </source>
</evidence>
<keyword evidence="10 18" id="KW-1278">Translocase</keyword>
<name>A0A385NHC0_9ACAR</name>
<feature type="transmembrane region" description="Helical" evidence="18">
    <location>
        <begin position="185"/>
        <end position="203"/>
    </location>
</feature>
<evidence type="ECO:0000256" key="16">
    <source>
        <dbReference type="ARBA" id="ARBA00023136"/>
    </source>
</evidence>
<evidence type="ECO:0000256" key="3">
    <source>
        <dbReference type="ARBA" id="ARBA00007012"/>
    </source>
</evidence>
<dbReference type="PRINTS" id="PR01436">
    <property type="entry name" value="NADHDHGNASE2"/>
</dbReference>
<keyword evidence="16 18" id="KW-0472">Membrane</keyword>
<dbReference type="PANTHER" id="PTHR46552:SF1">
    <property type="entry name" value="NADH-UBIQUINONE OXIDOREDUCTASE CHAIN 2"/>
    <property type="match status" value="1"/>
</dbReference>
<comment type="subcellular location">
    <subcellularLocation>
        <location evidence="2 18">Mitochondrion inner membrane</location>
        <topology evidence="2 18">Multi-pass membrane protein</topology>
    </subcellularLocation>
</comment>
<dbReference type="EC" id="7.1.1.2" evidence="4 18"/>
<feature type="transmembrane region" description="Helical" evidence="18">
    <location>
        <begin position="227"/>
        <end position="253"/>
    </location>
</feature>
<organism evidence="20">
    <name type="scientific">Haemaphysalis hystricis</name>
    <dbReference type="NCBI Taxonomy" id="1155000"/>
    <lineage>
        <taxon>Eukaryota</taxon>
        <taxon>Metazoa</taxon>
        <taxon>Ecdysozoa</taxon>
        <taxon>Arthropoda</taxon>
        <taxon>Chelicerata</taxon>
        <taxon>Arachnida</taxon>
        <taxon>Acari</taxon>
        <taxon>Parasitiformes</taxon>
        <taxon>Ixodida</taxon>
        <taxon>Ixodoidea</taxon>
        <taxon>Ixodidae</taxon>
        <taxon>Haemaphysalinae</taxon>
        <taxon>Haemaphysalis</taxon>
    </lineage>
</organism>
<evidence type="ECO:0000256" key="15">
    <source>
        <dbReference type="ARBA" id="ARBA00023128"/>
    </source>
</evidence>
<dbReference type="GO" id="GO:0005743">
    <property type="term" value="C:mitochondrial inner membrane"/>
    <property type="evidence" value="ECO:0007669"/>
    <property type="project" value="UniProtKB-SubCell"/>
</dbReference>
<dbReference type="EMBL" id="MH510034">
    <property type="protein sequence ID" value="AYA73258.1"/>
    <property type="molecule type" value="Genomic_DNA"/>
</dbReference>
<dbReference type="InterPro" id="IPR003917">
    <property type="entry name" value="NADH_UbQ_OxRdtase_chain2"/>
</dbReference>
<evidence type="ECO:0000256" key="10">
    <source>
        <dbReference type="ARBA" id="ARBA00022967"/>
    </source>
</evidence>
<protein>
    <recommendedName>
        <fullName evidence="5 18">NADH-ubiquinone oxidoreductase chain 2</fullName>
        <ecNumber evidence="4 18">7.1.1.2</ecNumber>
    </recommendedName>
</protein>
<dbReference type="GO" id="GO:0006120">
    <property type="term" value="P:mitochondrial electron transport, NADH to ubiquinone"/>
    <property type="evidence" value="ECO:0007669"/>
    <property type="project" value="InterPro"/>
</dbReference>
<keyword evidence="7 18" id="KW-0679">Respiratory chain</keyword>
<evidence type="ECO:0000256" key="2">
    <source>
        <dbReference type="ARBA" id="ARBA00004448"/>
    </source>
</evidence>
<comment type="function">
    <text evidence="18">Core subunit of the mitochondrial membrane respiratory chain NADH dehydrogenase (Complex I) which catalyzes electron transfer from NADH through the respiratory chain, using ubiquinone as an electron acceptor. Essential for the catalytic activity and assembly of complex I.</text>
</comment>
<evidence type="ECO:0000313" key="20">
    <source>
        <dbReference type="EMBL" id="AYA73258.1"/>
    </source>
</evidence>
<evidence type="ECO:0000259" key="19">
    <source>
        <dbReference type="Pfam" id="PF00361"/>
    </source>
</evidence>
<evidence type="ECO:0000256" key="18">
    <source>
        <dbReference type="RuleBase" id="RU003403"/>
    </source>
</evidence>
<dbReference type="Pfam" id="PF00361">
    <property type="entry name" value="Proton_antipo_M"/>
    <property type="match status" value="1"/>
</dbReference>
<feature type="transmembrane region" description="Helical" evidence="18">
    <location>
        <begin position="52"/>
        <end position="78"/>
    </location>
</feature>
<dbReference type="InterPro" id="IPR001750">
    <property type="entry name" value="ND/Mrp_TM"/>
</dbReference>
<gene>
    <name evidence="20" type="primary">ND2</name>
</gene>
<reference evidence="20" key="1">
    <citation type="submission" date="2018-06" db="EMBL/GenBank/DDBJ databases">
        <title>The complete mitochondrial genome and phylogenetic analysis of Haemaphysalis hystricis(Parasitiformes:Ixodiae).</title>
        <authorList>
            <person name="Tian J.H."/>
        </authorList>
    </citation>
    <scope>NUCLEOTIDE SEQUENCE</scope>
</reference>
<keyword evidence="8 18" id="KW-0812">Transmembrane</keyword>
<keyword evidence="12 18" id="KW-1133">Transmembrane helix</keyword>
<sequence>MFYKKLMKWMIMLTIIISISSNNWFIFWIMMEMNMMMFIPIMKGNKKENCNSMITYFIMQSFSSIMFFMGSCMTMMNLILINEMLINISLMIKLAMIPFHFWLISISETLEYDSFMIILTIQKMIPLFILSNVKSDISFYISLMSILCSSFMIYNLKLFKKILVFSSISHLSWMIISMYSSSNFWISYMLIYFIMILSIIKLMKYNKMNSIENLVNIKMLNSEKMSIIMMLMSLGGMPPFMGFLIKFIAITFIIKYSTITMIILILSSLVNIFIYMRMITPALINFSKLNINLNFFQNFKKSLMNIVVITFIMINLIM</sequence>
<keyword evidence="14 18" id="KW-0830">Ubiquinone</keyword>
<evidence type="ECO:0000256" key="1">
    <source>
        <dbReference type="ARBA" id="ARBA00003257"/>
    </source>
</evidence>
<comment type="catalytic activity">
    <reaction evidence="17 18">
        <text>a ubiquinone + NADH + 5 H(+)(in) = a ubiquinol + NAD(+) + 4 H(+)(out)</text>
        <dbReference type="Rhea" id="RHEA:29091"/>
        <dbReference type="Rhea" id="RHEA-COMP:9565"/>
        <dbReference type="Rhea" id="RHEA-COMP:9566"/>
        <dbReference type="ChEBI" id="CHEBI:15378"/>
        <dbReference type="ChEBI" id="CHEBI:16389"/>
        <dbReference type="ChEBI" id="CHEBI:17976"/>
        <dbReference type="ChEBI" id="CHEBI:57540"/>
        <dbReference type="ChEBI" id="CHEBI:57945"/>
        <dbReference type="EC" id="7.1.1.2"/>
    </reaction>
</comment>
<evidence type="ECO:0000256" key="14">
    <source>
        <dbReference type="ARBA" id="ARBA00023075"/>
    </source>
</evidence>
<evidence type="ECO:0000256" key="12">
    <source>
        <dbReference type="ARBA" id="ARBA00022989"/>
    </source>
</evidence>
<evidence type="ECO:0000256" key="7">
    <source>
        <dbReference type="ARBA" id="ARBA00022660"/>
    </source>
</evidence>
<evidence type="ECO:0000256" key="13">
    <source>
        <dbReference type="ARBA" id="ARBA00023027"/>
    </source>
</evidence>
<keyword evidence="6" id="KW-0813">Transport</keyword>
<evidence type="ECO:0000256" key="4">
    <source>
        <dbReference type="ARBA" id="ARBA00012944"/>
    </source>
</evidence>
<comment type="function">
    <text evidence="1">Core subunit of the mitochondrial membrane respiratory chain NADH dehydrogenase (Complex I) that is believed to belong to the minimal assembly required for catalysis. Complex I functions in the transfer of electrons from NADH to the respiratory chain. The immediate electron acceptor for the enzyme is believed to be ubiquinone.</text>
</comment>
<evidence type="ECO:0000256" key="5">
    <source>
        <dbReference type="ARBA" id="ARBA00021008"/>
    </source>
</evidence>
<dbReference type="RefSeq" id="YP_009532692.1">
    <property type="nucleotide sequence ID" value="NC_039765.1"/>
</dbReference>
<dbReference type="GO" id="GO:0008137">
    <property type="term" value="F:NADH dehydrogenase (ubiquinone) activity"/>
    <property type="evidence" value="ECO:0007669"/>
    <property type="project" value="UniProtKB-EC"/>
</dbReference>
<evidence type="ECO:0000256" key="11">
    <source>
        <dbReference type="ARBA" id="ARBA00022982"/>
    </source>
</evidence>
<keyword evidence="15 18" id="KW-0496">Mitochondrion</keyword>
<comment type="similarity">
    <text evidence="3 18">Belongs to the complex I subunit 2 family.</text>
</comment>
<feature type="transmembrane region" description="Helical" evidence="18">
    <location>
        <begin position="299"/>
        <end position="317"/>
    </location>
</feature>
<dbReference type="CTD" id="4536"/>
<evidence type="ECO:0000256" key="9">
    <source>
        <dbReference type="ARBA" id="ARBA00022792"/>
    </source>
</evidence>
<dbReference type="GeneID" id="38334240"/>
<dbReference type="AlphaFoldDB" id="A0A385NHC0"/>
<feature type="transmembrane region" description="Helical" evidence="18">
    <location>
        <begin position="137"/>
        <end position="155"/>
    </location>
</feature>
<geneLocation type="mitochondrion" evidence="20"/>
<evidence type="ECO:0000256" key="17">
    <source>
        <dbReference type="ARBA" id="ARBA00049551"/>
    </source>
</evidence>
<dbReference type="InterPro" id="IPR050175">
    <property type="entry name" value="Complex_I_Subunit_2"/>
</dbReference>
<accession>A0A385NHC0</accession>
<keyword evidence="13 18" id="KW-0520">NAD</keyword>
<dbReference type="PANTHER" id="PTHR46552">
    <property type="entry name" value="NADH-UBIQUINONE OXIDOREDUCTASE CHAIN 2"/>
    <property type="match status" value="1"/>
</dbReference>
<feature type="transmembrane region" description="Helical" evidence="18">
    <location>
        <begin position="6"/>
        <end position="31"/>
    </location>
</feature>
<keyword evidence="9 18" id="KW-0999">Mitochondrion inner membrane</keyword>
<feature type="transmembrane region" description="Helical" evidence="18">
    <location>
        <begin position="259"/>
        <end position="278"/>
    </location>
</feature>
<feature type="transmembrane region" description="Helical" evidence="18">
    <location>
        <begin position="84"/>
        <end position="103"/>
    </location>
</feature>
<keyword evidence="11 18" id="KW-0249">Electron transport</keyword>
<proteinExistence type="inferred from homology"/>
<feature type="transmembrane region" description="Helical" evidence="18">
    <location>
        <begin position="162"/>
        <end position="179"/>
    </location>
</feature>